<sequence>MLNNESTEEFLKELDLTEEEIESYSGCSERTQRCLTDCPWPFPGAYINEAS</sequence>
<reference evidence="1 2" key="1">
    <citation type="submission" date="2018-08" db="EMBL/GenBank/DDBJ databases">
        <title>A genome reference for cultivated species of the human gut microbiota.</title>
        <authorList>
            <person name="Zou Y."/>
            <person name="Xue W."/>
            <person name="Luo G."/>
        </authorList>
    </citation>
    <scope>NUCLEOTIDE SEQUENCE [LARGE SCALE GENOMIC DNA]</scope>
    <source>
        <strain evidence="1 2">AF27-4BH</strain>
    </source>
</reference>
<dbReference type="Proteomes" id="UP000286137">
    <property type="component" value="Unassembled WGS sequence"/>
</dbReference>
<dbReference type="RefSeq" id="WP_118013702.1">
    <property type="nucleotide sequence ID" value="NZ_QRTJ01000016.1"/>
</dbReference>
<proteinExistence type="predicted"/>
<accession>A0A412C1V1</accession>
<dbReference type="EMBL" id="QRTJ01000016">
    <property type="protein sequence ID" value="RGQ67079.1"/>
    <property type="molecule type" value="Genomic_DNA"/>
</dbReference>
<evidence type="ECO:0000313" key="1">
    <source>
        <dbReference type="EMBL" id="RGQ67079.1"/>
    </source>
</evidence>
<dbReference type="AlphaFoldDB" id="A0A412C1V1"/>
<name>A0A412C1V1_MEDGN</name>
<gene>
    <name evidence="1" type="ORF">DWY88_09265</name>
</gene>
<protein>
    <submittedName>
        <fullName evidence="1">Pseudouridine synthase</fullName>
    </submittedName>
</protein>
<organism evidence="1 2">
    <name type="scientific">Mediterraneibacter gnavus</name>
    <name type="common">Ruminococcus gnavus</name>
    <dbReference type="NCBI Taxonomy" id="33038"/>
    <lineage>
        <taxon>Bacteria</taxon>
        <taxon>Bacillati</taxon>
        <taxon>Bacillota</taxon>
        <taxon>Clostridia</taxon>
        <taxon>Lachnospirales</taxon>
        <taxon>Lachnospiraceae</taxon>
        <taxon>Mediterraneibacter</taxon>
    </lineage>
</organism>
<comment type="caution">
    <text evidence="1">The sequence shown here is derived from an EMBL/GenBank/DDBJ whole genome shotgun (WGS) entry which is preliminary data.</text>
</comment>
<evidence type="ECO:0000313" key="2">
    <source>
        <dbReference type="Proteomes" id="UP000286137"/>
    </source>
</evidence>